<dbReference type="SUPFAM" id="SSF82689">
    <property type="entry name" value="Mechanosensitive channel protein MscS (YggB), C-terminal domain"/>
    <property type="match status" value="1"/>
</dbReference>
<protein>
    <submittedName>
        <fullName evidence="11">Mechanosensitive ion channel</fullName>
    </submittedName>
</protein>
<dbReference type="Gene3D" id="1.10.287.1260">
    <property type="match status" value="1"/>
</dbReference>
<reference evidence="11 12" key="1">
    <citation type="journal article" date="2024" name="Curr. Microbiol.">
        <title>Luteibacter sahnii sp. nov., A Novel Yellow-Colored Xanthomonadin Pigment Producing Probiotic Bacterium from Healthy Rice Seed Microbiome.</title>
        <authorList>
            <person name="Jaiswal G."/>
            <person name="Rana R."/>
            <person name="Nayak P.K."/>
            <person name="Chouhan R."/>
            <person name="Gandhi S.G."/>
            <person name="Patel H.K."/>
            <person name="Patil P.B."/>
        </authorList>
    </citation>
    <scope>NUCLEOTIDE SEQUENCE [LARGE SCALE GENOMIC DNA]</scope>
    <source>
        <strain evidence="11 12">PPL201</strain>
    </source>
</reference>
<comment type="caution">
    <text evidence="11">The sequence shown here is derived from an EMBL/GenBank/DDBJ whole genome shotgun (WGS) entry which is preliminary data.</text>
</comment>
<evidence type="ECO:0000259" key="9">
    <source>
        <dbReference type="Pfam" id="PF00924"/>
    </source>
</evidence>
<comment type="similarity">
    <text evidence="2">Belongs to the MscS (TC 1.A.23) family.</text>
</comment>
<dbReference type="Pfam" id="PF00924">
    <property type="entry name" value="MS_channel_2nd"/>
    <property type="match status" value="1"/>
</dbReference>
<feature type="transmembrane region" description="Helical" evidence="8">
    <location>
        <begin position="600"/>
        <end position="622"/>
    </location>
</feature>
<dbReference type="InterPro" id="IPR011014">
    <property type="entry name" value="MscS_channel_TM-2"/>
</dbReference>
<sequence>MTYGQDGVPSPPAGTVPATMGTRPLAVSDILGQADEDQRLLDQARRLLEGPDPVTDLRPGLESISRSTDAQAHLVSSAQLQGVPVMRLESLARQWEFNRRRLERWQAMEQVRLAPYGDQAVRLAQRRALWAATRAQGILDGLPPALIRRVEVIIADIDAVEAELGEHLAAQDALKQRAATLSARIRAGSAFVAQAIAHVDHQLLELDAPPLWKGLALREPGQPTGAVDAADRGLAIETAFAADYRAAGGVNQQALKIFHLVLIPVLAFLVVRTRRAHLTPSARAVPRALRRPVSTFVLLSMLAVLMFEPDAPLLVEQSVLLLALVPAVRLIPGSLSRRTGMWPYVAVVFYVLDQVGILVVGDAGLYRLFLLLLSVVGVGLTLWFSRHIRHLKESPAPGFVAWMRPVAIVVATVFAAAVLSNVLGNVSLAETLSSGIVDAGFMALVLYSAAAAVLGLAGVIAHDPTLAHSHVLTRYGRWLRKAGTRVLWCGVLLGWVFYSLSRFRLLRPVRDSTRAVWDWGLEVGEVSVHVGDLVTFAVAIVLAIQIARGMRLLLREELPRRASLPRGVGNSVASLTYYVILVLGLLFGLSAAGLKLGQLAFLFGALGVGVGFGLQNVVNNFVSGVVLMIERPIQPGDVIEVAGHSGTVRAIGLRATIIRSFEGSDVVVPNGALISGNLTNWTMFDRARRVEIAVGVAYGSDPAKVISLLETAASLTAGVAADPKPSAQFAGYGSSDLQFVLRAWTPDLDTWGNVKSDLLAQTLSALNQAGVIIPFPQVEVSLRPPVGPAGGLANGPVTSQA</sequence>
<evidence type="ECO:0000256" key="3">
    <source>
        <dbReference type="ARBA" id="ARBA00022475"/>
    </source>
</evidence>
<feature type="transmembrane region" description="Helical" evidence="8">
    <location>
        <begin position="313"/>
        <end position="331"/>
    </location>
</feature>
<feature type="transmembrane region" description="Helical" evidence="8">
    <location>
        <begin position="482"/>
        <end position="500"/>
    </location>
</feature>
<dbReference type="Proteomes" id="UP001528850">
    <property type="component" value="Unassembled WGS sequence"/>
</dbReference>
<feature type="transmembrane region" description="Helical" evidence="8">
    <location>
        <begin position="366"/>
        <end position="384"/>
    </location>
</feature>
<keyword evidence="3" id="KW-1003">Cell membrane</keyword>
<dbReference type="PANTHER" id="PTHR30347:SF1">
    <property type="entry name" value="MECHANOSENSITIVE CHANNEL MSCK"/>
    <property type="match status" value="1"/>
</dbReference>
<feature type="transmembrane region" description="Helical" evidence="8">
    <location>
        <begin position="396"/>
        <end position="419"/>
    </location>
</feature>
<dbReference type="Gene3D" id="3.30.70.100">
    <property type="match status" value="1"/>
</dbReference>
<feature type="domain" description="Mechanosensitive ion channel MscS C-terminal" evidence="10">
    <location>
        <begin position="690"/>
        <end position="772"/>
    </location>
</feature>
<accession>A0ABT6B814</accession>
<feature type="transmembrane region" description="Helical" evidence="8">
    <location>
        <begin position="533"/>
        <end position="554"/>
    </location>
</feature>
<evidence type="ECO:0000313" key="12">
    <source>
        <dbReference type="Proteomes" id="UP001528850"/>
    </source>
</evidence>
<dbReference type="Gene3D" id="2.30.30.60">
    <property type="match status" value="1"/>
</dbReference>
<evidence type="ECO:0000256" key="6">
    <source>
        <dbReference type="ARBA" id="ARBA00023136"/>
    </source>
</evidence>
<evidence type="ECO:0000256" key="2">
    <source>
        <dbReference type="ARBA" id="ARBA00008017"/>
    </source>
</evidence>
<dbReference type="Pfam" id="PF21082">
    <property type="entry name" value="MS_channel_3rd"/>
    <property type="match status" value="1"/>
</dbReference>
<evidence type="ECO:0000256" key="1">
    <source>
        <dbReference type="ARBA" id="ARBA00004651"/>
    </source>
</evidence>
<gene>
    <name evidence="11" type="ORF">P3W24_04540</name>
</gene>
<dbReference type="InterPro" id="IPR049278">
    <property type="entry name" value="MS_channel_C"/>
</dbReference>
<feature type="transmembrane region" description="Helical" evidence="8">
    <location>
        <begin position="292"/>
        <end position="307"/>
    </location>
</feature>
<feature type="transmembrane region" description="Helical" evidence="8">
    <location>
        <begin position="254"/>
        <end position="271"/>
    </location>
</feature>
<name>A0ABT6B814_9GAMM</name>
<feature type="region of interest" description="Disordered" evidence="7">
    <location>
        <begin position="1"/>
        <end position="20"/>
    </location>
</feature>
<feature type="domain" description="Mechanosensitive ion channel MscS" evidence="9">
    <location>
        <begin position="616"/>
        <end position="682"/>
    </location>
</feature>
<dbReference type="PANTHER" id="PTHR30347">
    <property type="entry name" value="POTASSIUM CHANNEL RELATED"/>
    <property type="match status" value="1"/>
</dbReference>
<dbReference type="EMBL" id="JARJJS010000001">
    <property type="protein sequence ID" value="MDF4024231.1"/>
    <property type="molecule type" value="Genomic_DNA"/>
</dbReference>
<keyword evidence="5 8" id="KW-1133">Transmembrane helix</keyword>
<feature type="transmembrane region" description="Helical" evidence="8">
    <location>
        <begin position="575"/>
        <end position="594"/>
    </location>
</feature>
<keyword evidence="4 8" id="KW-0812">Transmembrane</keyword>
<dbReference type="InterPro" id="IPR006685">
    <property type="entry name" value="MscS_channel_2nd"/>
</dbReference>
<feature type="transmembrane region" description="Helical" evidence="8">
    <location>
        <begin position="439"/>
        <end position="461"/>
    </location>
</feature>
<evidence type="ECO:0000256" key="5">
    <source>
        <dbReference type="ARBA" id="ARBA00022989"/>
    </source>
</evidence>
<dbReference type="SUPFAM" id="SSF82861">
    <property type="entry name" value="Mechanosensitive channel protein MscS (YggB), transmembrane region"/>
    <property type="match status" value="1"/>
</dbReference>
<evidence type="ECO:0000256" key="4">
    <source>
        <dbReference type="ARBA" id="ARBA00022692"/>
    </source>
</evidence>
<feature type="transmembrane region" description="Helical" evidence="8">
    <location>
        <begin position="343"/>
        <end position="360"/>
    </location>
</feature>
<dbReference type="InterPro" id="IPR023408">
    <property type="entry name" value="MscS_beta-dom_sf"/>
</dbReference>
<evidence type="ECO:0000259" key="10">
    <source>
        <dbReference type="Pfam" id="PF21082"/>
    </source>
</evidence>
<dbReference type="SUPFAM" id="SSF50182">
    <property type="entry name" value="Sm-like ribonucleoproteins"/>
    <property type="match status" value="1"/>
</dbReference>
<dbReference type="InterPro" id="IPR052702">
    <property type="entry name" value="MscS-like_channel"/>
</dbReference>
<comment type="subcellular location">
    <subcellularLocation>
        <location evidence="1">Cell membrane</location>
        <topology evidence="1">Multi-pass membrane protein</topology>
    </subcellularLocation>
</comment>
<organism evidence="11 12">
    <name type="scientific">Luteibacter sahnii</name>
    <dbReference type="NCBI Taxonomy" id="3021977"/>
    <lineage>
        <taxon>Bacteria</taxon>
        <taxon>Pseudomonadati</taxon>
        <taxon>Pseudomonadota</taxon>
        <taxon>Gammaproteobacteria</taxon>
        <taxon>Lysobacterales</taxon>
        <taxon>Rhodanobacteraceae</taxon>
        <taxon>Luteibacter</taxon>
    </lineage>
</organism>
<evidence type="ECO:0000256" key="7">
    <source>
        <dbReference type="SAM" id="MobiDB-lite"/>
    </source>
</evidence>
<evidence type="ECO:0000256" key="8">
    <source>
        <dbReference type="SAM" id="Phobius"/>
    </source>
</evidence>
<proteinExistence type="inferred from homology"/>
<keyword evidence="12" id="KW-1185">Reference proteome</keyword>
<dbReference type="InterPro" id="IPR010920">
    <property type="entry name" value="LSM_dom_sf"/>
</dbReference>
<keyword evidence="6 8" id="KW-0472">Membrane</keyword>
<dbReference type="InterPro" id="IPR011066">
    <property type="entry name" value="MscS_channel_C_sf"/>
</dbReference>
<evidence type="ECO:0000313" key="11">
    <source>
        <dbReference type="EMBL" id="MDF4024231.1"/>
    </source>
</evidence>